<keyword evidence="4" id="KW-0597">Phosphoprotein</keyword>
<keyword evidence="10 12" id="KW-0472">Membrane</keyword>
<dbReference type="CDD" id="cd06225">
    <property type="entry name" value="HAMP"/>
    <property type="match status" value="1"/>
</dbReference>
<evidence type="ECO:0000259" key="13">
    <source>
        <dbReference type="PROSITE" id="PS50109"/>
    </source>
</evidence>
<evidence type="ECO:0000256" key="12">
    <source>
        <dbReference type="SAM" id="Phobius"/>
    </source>
</evidence>
<evidence type="ECO:0000256" key="3">
    <source>
        <dbReference type="ARBA" id="ARBA00012438"/>
    </source>
</evidence>
<dbReference type="AlphaFoldDB" id="A0A7W3J3V9"/>
<sequence length="486" mass="52469">MSGPAPFGHAPFGTRTWEERRWHYRRSLASRVILLTTMAVGLAVAFVALGAYVTVRMQMTETLDQSLLDRAHKSAASPTLIRFPSGNEIPVWALVASDLRIALVSSDETVYQPDRMTRFPQLGAQELAVAKGQASSSIRTVSSGGTDYRVVSVPYADGQSLVLAQSLAPQERVLEKLGAVMLLFGLAGVIAAAMAGWGVARNGLRPVRRLTTAVEEIARTEKLDPLPVEGDDEIARLAYAFNQMLVALDASRDRQRRLVVDAGHELRTPLTSLRTNLDLLSQADGDPAMTLPPEARAELLDDVRAQIEELTTLIGDLVELARDEPLTHVVESVDIAEVLDQALARVRRRAPGIAFEVDTDPWWVVGEPAGLERAITNLLDNAAKWSPPHGTVRTRLADGVLTVDDEGPGIAEQDRPHVFERFYRSPESRSMPGSGLGLSIVHQVAERHAGSVEAGVSPAGGARLTLRLPGSREPHTMSAAGPATTA</sequence>
<evidence type="ECO:0000259" key="14">
    <source>
        <dbReference type="PROSITE" id="PS50885"/>
    </source>
</evidence>
<dbReference type="RefSeq" id="WP_182541848.1">
    <property type="nucleotide sequence ID" value="NZ_JACGXA010000003.1"/>
</dbReference>
<dbReference type="SMART" id="SM00304">
    <property type="entry name" value="HAMP"/>
    <property type="match status" value="1"/>
</dbReference>
<feature type="transmembrane region" description="Helical" evidence="12">
    <location>
        <begin position="28"/>
        <end position="53"/>
    </location>
</feature>
<dbReference type="InterPro" id="IPR005467">
    <property type="entry name" value="His_kinase_dom"/>
</dbReference>
<evidence type="ECO:0000256" key="5">
    <source>
        <dbReference type="ARBA" id="ARBA00022679"/>
    </source>
</evidence>
<dbReference type="InterPro" id="IPR050428">
    <property type="entry name" value="TCS_sensor_his_kinase"/>
</dbReference>
<dbReference type="InterPro" id="IPR036890">
    <property type="entry name" value="HATPase_C_sf"/>
</dbReference>
<dbReference type="Gene3D" id="1.10.287.130">
    <property type="match status" value="1"/>
</dbReference>
<dbReference type="Gene3D" id="3.30.565.10">
    <property type="entry name" value="Histidine kinase-like ATPase, C-terminal domain"/>
    <property type="match status" value="1"/>
</dbReference>
<dbReference type="InterPro" id="IPR003660">
    <property type="entry name" value="HAMP_dom"/>
</dbReference>
<protein>
    <recommendedName>
        <fullName evidence="3">histidine kinase</fullName>
        <ecNumber evidence="3">2.7.13.3</ecNumber>
    </recommendedName>
</protein>
<feature type="region of interest" description="Disordered" evidence="11">
    <location>
        <begin position="467"/>
        <end position="486"/>
    </location>
</feature>
<evidence type="ECO:0000313" key="15">
    <source>
        <dbReference type="EMBL" id="MBA8805831.1"/>
    </source>
</evidence>
<organism evidence="15 16">
    <name type="scientific">Nocardioides ginsengisegetis</name>
    <dbReference type="NCBI Taxonomy" id="661491"/>
    <lineage>
        <taxon>Bacteria</taxon>
        <taxon>Bacillati</taxon>
        <taxon>Actinomycetota</taxon>
        <taxon>Actinomycetes</taxon>
        <taxon>Propionibacteriales</taxon>
        <taxon>Nocardioidaceae</taxon>
        <taxon>Nocardioides</taxon>
    </lineage>
</organism>
<dbReference type="GO" id="GO:0005886">
    <property type="term" value="C:plasma membrane"/>
    <property type="evidence" value="ECO:0007669"/>
    <property type="project" value="UniProtKB-SubCell"/>
</dbReference>
<dbReference type="CDD" id="cd00075">
    <property type="entry name" value="HATPase"/>
    <property type="match status" value="1"/>
</dbReference>
<reference evidence="15 16" key="1">
    <citation type="submission" date="2020-07" db="EMBL/GenBank/DDBJ databases">
        <title>Sequencing the genomes of 1000 actinobacteria strains.</title>
        <authorList>
            <person name="Klenk H.-P."/>
        </authorList>
    </citation>
    <scope>NUCLEOTIDE SEQUENCE [LARGE SCALE GENOMIC DNA]</scope>
    <source>
        <strain evidence="15 16">DSM 21349</strain>
    </source>
</reference>
<dbReference type="InterPro" id="IPR004358">
    <property type="entry name" value="Sig_transdc_His_kin-like_C"/>
</dbReference>
<dbReference type="SUPFAM" id="SSF158472">
    <property type="entry name" value="HAMP domain-like"/>
    <property type="match status" value="1"/>
</dbReference>
<dbReference type="Pfam" id="PF00512">
    <property type="entry name" value="HisKA"/>
    <property type="match status" value="1"/>
</dbReference>
<evidence type="ECO:0000256" key="2">
    <source>
        <dbReference type="ARBA" id="ARBA00004236"/>
    </source>
</evidence>
<accession>A0A7W3J3V9</accession>
<dbReference type="Pfam" id="PF00672">
    <property type="entry name" value="HAMP"/>
    <property type="match status" value="1"/>
</dbReference>
<keyword evidence="8 12" id="KW-1133">Transmembrane helix</keyword>
<dbReference type="EC" id="2.7.13.3" evidence="3"/>
<keyword evidence="6 12" id="KW-0812">Transmembrane</keyword>
<evidence type="ECO:0000256" key="7">
    <source>
        <dbReference type="ARBA" id="ARBA00022777"/>
    </source>
</evidence>
<dbReference type="GO" id="GO:0000155">
    <property type="term" value="F:phosphorelay sensor kinase activity"/>
    <property type="evidence" value="ECO:0007669"/>
    <property type="project" value="InterPro"/>
</dbReference>
<evidence type="ECO:0000256" key="1">
    <source>
        <dbReference type="ARBA" id="ARBA00000085"/>
    </source>
</evidence>
<dbReference type="PROSITE" id="PS50109">
    <property type="entry name" value="HIS_KIN"/>
    <property type="match status" value="1"/>
</dbReference>
<dbReference type="Gene3D" id="6.10.340.10">
    <property type="match status" value="1"/>
</dbReference>
<dbReference type="PANTHER" id="PTHR45436">
    <property type="entry name" value="SENSOR HISTIDINE KINASE YKOH"/>
    <property type="match status" value="1"/>
</dbReference>
<comment type="caution">
    <text evidence="15">The sequence shown here is derived from an EMBL/GenBank/DDBJ whole genome shotgun (WGS) entry which is preliminary data.</text>
</comment>
<comment type="subcellular location">
    <subcellularLocation>
        <location evidence="2">Cell membrane</location>
    </subcellularLocation>
</comment>
<dbReference type="PANTHER" id="PTHR45436:SF5">
    <property type="entry name" value="SENSOR HISTIDINE KINASE TRCS"/>
    <property type="match status" value="1"/>
</dbReference>
<gene>
    <name evidence="15" type="ORF">FB382_004176</name>
</gene>
<feature type="domain" description="HAMP" evidence="14">
    <location>
        <begin position="201"/>
        <end position="253"/>
    </location>
</feature>
<dbReference type="InterPro" id="IPR003661">
    <property type="entry name" value="HisK_dim/P_dom"/>
</dbReference>
<name>A0A7W3J3V9_9ACTN</name>
<dbReference type="EMBL" id="JACGXA010000003">
    <property type="protein sequence ID" value="MBA8805831.1"/>
    <property type="molecule type" value="Genomic_DNA"/>
</dbReference>
<dbReference type="InterPro" id="IPR036097">
    <property type="entry name" value="HisK_dim/P_sf"/>
</dbReference>
<evidence type="ECO:0000256" key="6">
    <source>
        <dbReference type="ARBA" id="ARBA00022692"/>
    </source>
</evidence>
<dbReference type="SUPFAM" id="SSF47384">
    <property type="entry name" value="Homodimeric domain of signal transducing histidine kinase"/>
    <property type="match status" value="1"/>
</dbReference>
<comment type="catalytic activity">
    <reaction evidence="1">
        <text>ATP + protein L-histidine = ADP + protein N-phospho-L-histidine.</text>
        <dbReference type="EC" id="2.7.13.3"/>
    </reaction>
</comment>
<proteinExistence type="predicted"/>
<keyword evidence="5 15" id="KW-0808">Transferase</keyword>
<dbReference type="Pfam" id="PF02518">
    <property type="entry name" value="HATPase_c"/>
    <property type="match status" value="1"/>
</dbReference>
<evidence type="ECO:0000256" key="10">
    <source>
        <dbReference type="ARBA" id="ARBA00023136"/>
    </source>
</evidence>
<dbReference type="Proteomes" id="UP000580910">
    <property type="component" value="Unassembled WGS sequence"/>
</dbReference>
<dbReference type="PRINTS" id="PR00344">
    <property type="entry name" value="BCTRLSENSOR"/>
</dbReference>
<dbReference type="PROSITE" id="PS50885">
    <property type="entry name" value="HAMP"/>
    <property type="match status" value="1"/>
</dbReference>
<keyword evidence="9" id="KW-0902">Two-component regulatory system</keyword>
<dbReference type="InterPro" id="IPR003594">
    <property type="entry name" value="HATPase_dom"/>
</dbReference>
<dbReference type="SMART" id="SM00387">
    <property type="entry name" value="HATPase_c"/>
    <property type="match status" value="1"/>
</dbReference>
<feature type="transmembrane region" description="Helical" evidence="12">
    <location>
        <begin position="177"/>
        <end position="200"/>
    </location>
</feature>
<evidence type="ECO:0000256" key="8">
    <source>
        <dbReference type="ARBA" id="ARBA00022989"/>
    </source>
</evidence>
<dbReference type="SMART" id="SM00388">
    <property type="entry name" value="HisKA"/>
    <property type="match status" value="1"/>
</dbReference>
<dbReference type="CDD" id="cd00082">
    <property type="entry name" value="HisKA"/>
    <property type="match status" value="1"/>
</dbReference>
<feature type="domain" description="Histidine kinase" evidence="13">
    <location>
        <begin position="261"/>
        <end position="472"/>
    </location>
</feature>
<evidence type="ECO:0000313" key="16">
    <source>
        <dbReference type="Proteomes" id="UP000580910"/>
    </source>
</evidence>
<dbReference type="SUPFAM" id="SSF55874">
    <property type="entry name" value="ATPase domain of HSP90 chaperone/DNA topoisomerase II/histidine kinase"/>
    <property type="match status" value="1"/>
</dbReference>
<evidence type="ECO:0000256" key="9">
    <source>
        <dbReference type="ARBA" id="ARBA00023012"/>
    </source>
</evidence>
<evidence type="ECO:0000256" key="4">
    <source>
        <dbReference type="ARBA" id="ARBA00022553"/>
    </source>
</evidence>
<keyword evidence="16" id="KW-1185">Reference proteome</keyword>
<keyword evidence="7 15" id="KW-0418">Kinase</keyword>
<evidence type="ECO:0000256" key="11">
    <source>
        <dbReference type="SAM" id="MobiDB-lite"/>
    </source>
</evidence>